<dbReference type="PIRSF" id="PIRSF006661">
    <property type="entry name" value="PP-lp_UCP006661"/>
    <property type="match status" value="1"/>
</dbReference>
<feature type="domain" description="Asparagine synthetase" evidence="2">
    <location>
        <begin position="19"/>
        <end position="92"/>
    </location>
</feature>
<protein>
    <submittedName>
        <fullName evidence="3">Adenine nucleotide alpha hydrolase</fullName>
    </submittedName>
</protein>
<evidence type="ECO:0000313" key="3">
    <source>
        <dbReference type="EMBL" id="GEL22427.1"/>
    </source>
</evidence>
<gene>
    <name evidence="3" type="ORF">PSU4_13810</name>
</gene>
<dbReference type="PANTHER" id="PTHR43169:SF2">
    <property type="entry name" value="NAD_GMP SYNTHASE DOMAIN-CONTAINING PROTEIN"/>
    <property type="match status" value="1"/>
</dbReference>
<dbReference type="InterPro" id="IPR005232">
    <property type="entry name" value="LarE"/>
</dbReference>
<dbReference type="SUPFAM" id="SSF52402">
    <property type="entry name" value="Adenine nucleotide alpha hydrolases-like"/>
    <property type="match status" value="1"/>
</dbReference>
<dbReference type="EMBL" id="BJVJ01000009">
    <property type="protein sequence ID" value="GEL22427.1"/>
    <property type="molecule type" value="Genomic_DNA"/>
</dbReference>
<dbReference type="GO" id="GO:0016787">
    <property type="term" value="F:hydrolase activity"/>
    <property type="evidence" value="ECO:0007669"/>
    <property type="project" value="UniProtKB-KW"/>
</dbReference>
<dbReference type="GO" id="GO:0004066">
    <property type="term" value="F:asparagine synthase (glutamine-hydrolyzing) activity"/>
    <property type="evidence" value="ECO:0007669"/>
    <property type="project" value="InterPro"/>
</dbReference>
<dbReference type="InterPro" id="IPR052188">
    <property type="entry name" value="Ni-pincer_cofactor_biosynth"/>
</dbReference>
<comment type="caution">
    <text evidence="3">The sequence shown here is derived from an EMBL/GenBank/DDBJ whole genome shotgun (WGS) entry which is preliminary data.</text>
</comment>
<dbReference type="RefSeq" id="WP_147103676.1">
    <property type="nucleotide sequence ID" value="NZ_BJVJ01000009.1"/>
</dbReference>
<name>A0A511DD01_9PSEU</name>
<evidence type="ECO:0000256" key="1">
    <source>
        <dbReference type="PIRSR" id="PIRSR006661-1"/>
    </source>
</evidence>
<feature type="active site" description="Nucleophile and sulfur donor" evidence="1">
    <location>
        <position position="185"/>
    </location>
</feature>
<dbReference type="Pfam" id="PF00733">
    <property type="entry name" value="Asn_synthase"/>
    <property type="match status" value="1"/>
</dbReference>
<organism evidence="3 4">
    <name type="scientific">Pseudonocardia sulfidoxydans NBRC 16205</name>
    <dbReference type="NCBI Taxonomy" id="1223511"/>
    <lineage>
        <taxon>Bacteria</taxon>
        <taxon>Bacillati</taxon>
        <taxon>Actinomycetota</taxon>
        <taxon>Actinomycetes</taxon>
        <taxon>Pseudonocardiales</taxon>
        <taxon>Pseudonocardiaceae</taxon>
        <taxon>Pseudonocardia</taxon>
    </lineage>
</organism>
<keyword evidence="3" id="KW-0378">Hydrolase</keyword>
<dbReference type="InterPro" id="IPR001962">
    <property type="entry name" value="Asn_synthase"/>
</dbReference>
<dbReference type="InterPro" id="IPR014729">
    <property type="entry name" value="Rossmann-like_a/b/a_fold"/>
</dbReference>
<dbReference type="PANTHER" id="PTHR43169">
    <property type="entry name" value="EXSB FAMILY PROTEIN"/>
    <property type="match status" value="1"/>
</dbReference>
<dbReference type="AlphaFoldDB" id="A0A511DD01"/>
<evidence type="ECO:0000313" key="4">
    <source>
        <dbReference type="Proteomes" id="UP000321685"/>
    </source>
</evidence>
<proteinExistence type="predicted"/>
<reference evidence="3 4" key="1">
    <citation type="submission" date="2019-07" db="EMBL/GenBank/DDBJ databases">
        <title>Whole genome shotgun sequence of Pseudonocardia sulfidoxydans NBRC 16205.</title>
        <authorList>
            <person name="Hosoyama A."/>
            <person name="Uohara A."/>
            <person name="Ohji S."/>
            <person name="Ichikawa N."/>
        </authorList>
    </citation>
    <scope>NUCLEOTIDE SEQUENCE [LARGE SCALE GENOMIC DNA]</scope>
    <source>
        <strain evidence="3 4">NBRC 16205</strain>
    </source>
</reference>
<keyword evidence="4" id="KW-1185">Reference proteome</keyword>
<dbReference type="GO" id="GO:0006529">
    <property type="term" value="P:asparagine biosynthetic process"/>
    <property type="evidence" value="ECO:0007669"/>
    <property type="project" value="InterPro"/>
</dbReference>
<dbReference type="OrthoDB" id="9776919at2"/>
<dbReference type="GO" id="GO:0016783">
    <property type="term" value="F:sulfurtransferase activity"/>
    <property type="evidence" value="ECO:0007669"/>
    <property type="project" value="InterPro"/>
</dbReference>
<dbReference type="Gene3D" id="3.40.50.620">
    <property type="entry name" value="HUPs"/>
    <property type="match status" value="1"/>
</dbReference>
<dbReference type="NCBIfam" id="TIGR00268">
    <property type="entry name" value="ATP-dependent sacrificial sulfur transferase LarE"/>
    <property type="match status" value="1"/>
</dbReference>
<dbReference type="Proteomes" id="UP000321685">
    <property type="component" value="Unassembled WGS sequence"/>
</dbReference>
<sequence length="286" mass="29291">MSEVPSTGAARGGVAARLEALRARLRAEPKVLVAYSGGADSALVAAVAAAELGDAAVAVTAVSASLPARERRAAREFARAHGITHVEVATDELDRPEYVANSGDRCFHCKTALLDVLVPLAGLSGAAIALGTNVDDLGDHRPGRRAATLRGAIAPLVDAGLTKADVREASALLGLETAAKPAAACLSSRVAYGDPVTAEVLARIEAAEEALRDMGFPTCRVRAHADGTVARLEVPAGDHDRVSAVRAEIDAAVRGAGFAFCALDLQPFRSGRLNVLLGLPTVSPAS</sequence>
<accession>A0A511DD01</accession>
<evidence type="ECO:0000259" key="2">
    <source>
        <dbReference type="Pfam" id="PF00733"/>
    </source>
</evidence>